<accession>A0A972GS75</accession>
<evidence type="ECO:0000313" key="1">
    <source>
        <dbReference type="EMBL" id="NOU95772.1"/>
    </source>
</evidence>
<gene>
    <name evidence="1" type="ORF">GC093_21470</name>
</gene>
<protein>
    <submittedName>
        <fullName evidence="1">DNA-binding response regulator</fullName>
    </submittedName>
</protein>
<sequence length="211" mass="24982">MQKQAEGRSGESLRRLQEGHGHAERRFLEQVWWPATGSFDHLHPEYEVHDFKDGTRYLDFAYLRFPMRICIEIDGYGPHSKDVSRWQFADQLMRQNHLVIDGWRIIRFSYDDISEKPRRCQQLIQQLLGIWFAEESQQLLLSPKEQQIIHFMIQKQTKLTPLEVSQHIGITDRHARTLLHRLVQAKVLMSASGNKRIRSYKLNPGAKHLSW</sequence>
<evidence type="ECO:0000313" key="2">
    <source>
        <dbReference type="Proteomes" id="UP000641588"/>
    </source>
</evidence>
<dbReference type="Gene3D" id="3.40.960.10">
    <property type="entry name" value="VSR Endonuclease"/>
    <property type="match status" value="1"/>
</dbReference>
<dbReference type="EMBL" id="WHOD01000082">
    <property type="protein sequence ID" value="NOU95772.1"/>
    <property type="molecule type" value="Genomic_DNA"/>
</dbReference>
<organism evidence="1 2">
    <name type="scientific">Paenibacillus foliorum</name>
    <dbReference type="NCBI Taxonomy" id="2654974"/>
    <lineage>
        <taxon>Bacteria</taxon>
        <taxon>Bacillati</taxon>
        <taxon>Bacillota</taxon>
        <taxon>Bacilli</taxon>
        <taxon>Bacillales</taxon>
        <taxon>Paenibacillaceae</taxon>
        <taxon>Paenibacillus</taxon>
    </lineage>
</organism>
<dbReference type="GO" id="GO:0003677">
    <property type="term" value="F:DNA binding"/>
    <property type="evidence" value="ECO:0007669"/>
    <property type="project" value="UniProtKB-KW"/>
</dbReference>
<name>A0A972GS75_9BACL</name>
<keyword evidence="2" id="KW-1185">Reference proteome</keyword>
<reference evidence="1" key="1">
    <citation type="submission" date="2019-10" db="EMBL/GenBank/DDBJ databases">
        <title>Description of Paenibacillus glebae sp. nov.</title>
        <authorList>
            <person name="Carlier A."/>
            <person name="Qi S."/>
        </authorList>
    </citation>
    <scope>NUCLEOTIDE SEQUENCE</scope>
    <source>
        <strain evidence="1">LMG 31456</strain>
    </source>
</reference>
<dbReference type="Proteomes" id="UP000641588">
    <property type="component" value="Unassembled WGS sequence"/>
</dbReference>
<proteinExistence type="predicted"/>
<keyword evidence="1" id="KW-0238">DNA-binding</keyword>
<comment type="caution">
    <text evidence="1">The sequence shown here is derived from an EMBL/GenBank/DDBJ whole genome shotgun (WGS) entry which is preliminary data.</text>
</comment>
<dbReference type="AlphaFoldDB" id="A0A972GS75"/>